<accession>A0A2W1MXM5</accession>
<dbReference type="Gene3D" id="2.40.160.60">
    <property type="entry name" value="Outer membrane protein transport protein (OMPP1/FadL/TodX)"/>
    <property type="match status" value="1"/>
</dbReference>
<dbReference type="NCBIfam" id="NF033710">
    <property type="entry name" value="T9SS_OM_PorV"/>
    <property type="match status" value="1"/>
</dbReference>
<evidence type="ECO:0000259" key="2">
    <source>
        <dbReference type="Pfam" id="PF19572"/>
    </source>
</evidence>
<organism evidence="3 4">
    <name type="scientific">Putridiphycobacter roseus</name>
    <dbReference type="NCBI Taxonomy" id="2219161"/>
    <lineage>
        <taxon>Bacteria</taxon>
        <taxon>Pseudomonadati</taxon>
        <taxon>Bacteroidota</taxon>
        <taxon>Flavobacteriia</taxon>
        <taxon>Flavobacteriales</taxon>
        <taxon>Crocinitomicaceae</taxon>
        <taxon>Putridiphycobacter</taxon>
    </lineage>
</organism>
<dbReference type="NCBIfam" id="NF033709">
    <property type="entry name" value="PorV_fam"/>
    <property type="match status" value="1"/>
</dbReference>
<evidence type="ECO:0000313" key="4">
    <source>
        <dbReference type="Proteomes" id="UP000249248"/>
    </source>
</evidence>
<proteinExistence type="predicted"/>
<sequence>MKKNIIGLLALIFISESVAHSQIIDDSKVFQLNTITTAVPFLIIAPDSRSGGMGDAGAATTPDANSFHWNTAKLVFSKEEAEISLSYSPWLRGLVDDIKLSYLAGYKKIGSRQVIGGSLRYFSLGNISFTSANGTPLSEFNPNEYEILGGYALKLSDYSAVGINAKFIYSNLTGGVSNSTNIASAGIAGATDLSYSYMNPDITVGAFNSTLSFGAAISNIGNRMSYTDNEDRDFIPTNLRLGTALKINLDAYNSISATVDFNKLLVPTTPFRNPDDLTEIISGKDNNVGVVSGMLQSFYDAPGLYYKDENGEYQVEKNSRFIEELREINIGGGIEYWYSDILAFRTGFFHESAVKGNRKYITFGAGLKAYSFGLDLSYLVSVTQNNPLANTIRFSLSFKFGDNNSGPSKVGEN</sequence>
<feature type="chain" id="PRO_5015979233" description="Type IX secretion system protein PorV domain-containing protein" evidence="1">
    <location>
        <begin position="20"/>
        <end position="413"/>
    </location>
</feature>
<dbReference type="InterPro" id="IPR045741">
    <property type="entry name" value="PorV"/>
</dbReference>
<dbReference type="AlphaFoldDB" id="A0A2W1MXM5"/>
<dbReference type="OrthoDB" id="9758448at2"/>
<dbReference type="Proteomes" id="UP000249248">
    <property type="component" value="Unassembled WGS sequence"/>
</dbReference>
<protein>
    <recommendedName>
        <fullName evidence="2">Type IX secretion system protein PorV domain-containing protein</fullName>
    </recommendedName>
</protein>
<reference evidence="3 4" key="1">
    <citation type="submission" date="2018-06" db="EMBL/GenBank/DDBJ databases">
        <title>The draft genome sequence of Crocinitomix sp. SM1701.</title>
        <authorList>
            <person name="Zhang X."/>
        </authorList>
    </citation>
    <scope>NUCLEOTIDE SEQUENCE [LARGE SCALE GENOMIC DNA]</scope>
    <source>
        <strain evidence="3 4">SM1701</strain>
    </source>
</reference>
<dbReference type="Pfam" id="PF19572">
    <property type="entry name" value="PorV"/>
    <property type="match status" value="1"/>
</dbReference>
<keyword evidence="4" id="KW-1185">Reference proteome</keyword>
<dbReference type="RefSeq" id="WP_111063508.1">
    <property type="nucleotide sequence ID" value="NZ_JBHUCU010000007.1"/>
</dbReference>
<name>A0A2W1MXM5_9FLAO</name>
<evidence type="ECO:0000313" key="3">
    <source>
        <dbReference type="EMBL" id="PZE16899.1"/>
    </source>
</evidence>
<dbReference type="InterPro" id="IPR047799">
    <property type="entry name" value="T9SS_OM_PorV"/>
</dbReference>
<evidence type="ECO:0000256" key="1">
    <source>
        <dbReference type="SAM" id="SignalP"/>
    </source>
</evidence>
<dbReference type="EMBL" id="QKSB01000006">
    <property type="protein sequence ID" value="PZE16899.1"/>
    <property type="molecule type" value="Genomic_DNA"/>
</dbReference>
<feature type="signal peptide" evidence="1">
    <location>
        <begin position="1"/>
        <end position="19"/>
    </location>
</feature>
<gene>
    <name evidence="3" type="ORF">DNU06_11640</name>
</gene>
<feature type="domain" description="Type IX secretion system protein PorV" evidence="2">
    <location>
        <begin position="32"/>
        <end position="269"/>
    </location>
</feature>
<comment type="caution">
    <text evidence="3">The sequence shown here is derived from an EMBL/GenBank/DDBJ whole genome shotgun (WGS) entry which is preliminary data.</text>
</comment>
<keyword evidence="1" id="KW-0732">Signal</keyword>